<evidence type="ECO:0000259" key="2">
    <source>
        <dbReference type="Pfam" id="PF07883"/>
    </source>
</evidence>
<reference evidence="4" key="1">
    <citation type="submission" date="2017-09" db="EMBL/GenBank/DDBJ databases">
        <title>Depth-based differentiation of microbial function through sediment-hosted aquifers and enrichment of novel symbionts in the deep terrestrial subsurface.</title>
        <authorList>
            <person name="Probst A.J."/>
            <person name="Ladd B."/>
            <person name="Jarett J.K."/>
            <person name="Geller-Mcgrath D.E."/>
            <person name="Sieber C.M.K."/>
            <person name="Emerson J.B."/>
            <person name="Anantharaman K."/>
            <person name="Thomas B.C."/>
            <person name="Malmstrom R."/>
            <person name="Stieglmeier M."/>
            <person name="Klingl A."/>
            <person name="Woyke T."/>
            <person name="Ryan C.M."/>
            <person name="Banfield J.F."/>
        </authorList>
    </citation>
    <scope>NUCLEOTIDE SEQUENCE [LARGE SCALE GENOMIC DNA]</scope>
</reference>
<dbReference type="InterPro" id="IPR013785">
    <property type="entry name" value="Aldolase_TIM"/>
</dbReference>
<dbReference type="Pfam" id="PF03102">
    <property type="entry name" value="NeuB"/>
    <property type="match status" value="1"/>
</dbReference>
<dbReference type="Gene3D" id="3.20.20.70">
    <property type="entry name" value="Aldolase class I"/>
    <property type="match status" value="1"/>
</dbReference>
<dbReference type="InterPro" id="IPR013132">
    <property type="entry name" value="PseI/NeuA/B-like_N"/>
</dbReference>
<dbReference type="CDD" id="cd11611">
    <property type="entry name" value="SAF"/>
    <property type="match status" value="1"/>
</dbReference>
<keyword evidence="3" id="KW-0167">Capsid protein</keyword>
<evidence type="ECO:0000313" key="4">
    <source>
        <dbReference type="Proteomes" id="UP000231426"/>
    </source>
</evidence>
<dbReference type="AlphaFoldDB" id="A0A2M6W5S5"/>
<evidence type="ECO:0000259" key="1">
    <source>
        <dbReference type="Pfam" id="PF03102"/>
    </source>
</evidence>
<dbReference type="InterPro" id="IPR011051">
    <property type="entry name" value="RmlC_Cupin_sf"/>
</dbReference>
<name>A0A2M6W5S5_9BACT</name>
<dbReference type="Gene3D" id="2.60.120.10">
    <property type="entry name" value="Jelly Rolls"/>
    <property type="match status" value="1"/>
</dbReference>
<dbReference type="PANTHER" id="PTHR42966">
    <property type="entry name" value="N-ACETYLNEURAMINATE SYNTHASE"/>
    <property type="match status" value="1"/>
</dbReference>
<dbReference type="Gene3D" id="3.90.1210.10">
    <property type="entry name" value="Antifreeze-like/N-acetylneuraminic acid synthase C-terminal domain"/>
    <property type="match status" value="1"/>
</dbReference>
<evidence type="ECO:0000313" key="3">
    <source>
        <dbReference type="EMBL" id="PIT88153.1"/>
    </source>
</evidence>
<dbReference type="InterPro" id="IPR013096">
    <property type="entry name" value="Cupin_2"/>
</dbReference>
<proteinExistence type="predicted"/>
<feature type="domain" description="Cupin type-2" evidence="2">
    <location>
        <begin position="415"/>
        <end position="473"/>
    </location>
</feature>
<dbReference type="InterPro" id="IPR014710">
    <property type="entry name" value="RmlC-like_jellyroll"/>
</dbReference>
<dbReference type="GO" id="GO:0016051">
    <property type="term" value="P:carbohydrate biosynthetic process"/>
    <property type="evidence" value="ECO:0007669"/>
    <property type="project" value="InterPro"/>
</dbReference>
<dbReference type="InterPro" id="IPR051690">
    <property type="entry name" value="PseI-like"/>
</dbReference>
<feature type="domain" description="PseI/NeuA/B-like" evidence="1">
    <location>
        <begin position="55"/>
        <end position="272"/>
    </location>
</feature>
<protein>
    <submittedName>
        <fullName evidence="3">Spore coat protein</fullName>
    </submittedName>
</protein>
<dbReference type="EMBL" id="PFBV01000005">
    <property type="protein sequence ID" value="PIT88153.1"/>
    <property type="molecule type" value="Genomic_DNA"/>
</dbReference>
<accession>A0A2M6W5S5</accession>
<organism evidence="3 4">
    <name type="scientific">Candidatus Magasanikbacteria bacterium CG10_big_fil_rev_8_21_14_0_10_36_32</name>
    <dbReference type="NCBI Taxonomy" id="1974646"/>
    <lineage>
        <taxon>Bacteria</taxon>
        <taxon>Candidatus Magasanikiibacteriota</taxon>
    </lineage>
</organism>
<dbReference type="GO" id="GO:0047444">
    <property type="term" value="F:N-acylneuraminate-9-phosphate synthase activity"/>
    <property type="evidence" value="ECO:0007669"/>
    <property type="project" value="TreeGrafter"/>
</dbReference>
<gene>
    <name evidence="3" type="ORF">COU29_04040</name>
</gene>
<dbReference type="Proteomes" id="UP000231426">
    <property type="component" value="Unassembled WGS sequence"/>
</dbReference>
<dbReference type="SUPFAM" id="SSF51569">
    <property type="entry name" value="Aldolase"/>
    <property type="match status" value="1"/>
</dbReference>
<keyword evidence="3" id="KW-0946">Virion</keyword>
<sequence length="511" mass="59421">MDKIDQIFIQHKTEGSKPLFIFEMANNHMGDVEHGLKIIRDVHEVSKDFDFNFAFKFQYRDLDTFIHPDYKDRMDLKYIKRFSETRLSEEEFLQLKNEAKKLGFITICTPFDEKSVENVVKHNYDIIKIASASFTDWPLLEQIVKQDKPVIASTGGVKLDNVDKVVSFLQHRNKNFAIMHCVGQYPTQEDQLQFNQITLFKERYPEVTVGFSTHESPDNFEAVKLAAAKGAWIFEKHVAIKSDKYSINAYSATPDQLRKWLEAAEHAFKICGVIGKRHDFSQSELADIRQFQRGVFASKDIKKGERVEIKNSFFAFPNKDGQILANEMSKYTVFTALKDFKKNDPVMEEEVNKVEVREKVYEAVEKINKLIKQANMPISNEWYFELSHHYGLEKFYDVGASIISCFNREYCKKFIILLPGQKHPKHFHKVKEETFHVLYGDVTFDLDGKIIECKAGDIVPVERGVNHSFVTKGGCIFEEISTTHIPGDSYYEDEEILNNQNRKTVLTYWIM</sequence>
<comment type="caution">
    <text evidence="3">The sequence shown here is derived from an EMBL/GenBank/DDBJ whole genome shotgun (WGS) entry which is preliminary data.</text>
</comment>
<dbReference type="Pfam" id="PF07883">
    <property type="entry name" value="Cupin_2"/>
    <property type="match status" value="1"/>
</dbReference>
<dbReference type="PANTHER" id="PTHR42966:SF1">
    <property type="entry name" value="SIALIC ACID SYNTHASE"/>
    <property type="match status" value="1"/>
</dbReference>
<dbReference type="SUPFAM" id="SSF51182">
    <property type="entry name" value="RmlC-like cupins"/>
    <property type="match status" value="1"/>
</dbReference>